<dbReference type="AlphaFoldDB" id="A0A2R5FZY3"/>
<dbReference type="InterPro" id="IPR034157">
    <property type="entry name" value="TOPRIM_TopoII"/>
</dbReference>
<dbReference type="InterPro" id="IPR002205">
    <property type="entry name" value="Topo_IIA_dom_A"/>
</dbReference>
<evidence type="ECO:0000259" key="16">
    <source>
        <dbReference type="PROSITE" id="PS52040"/>
    </source>
</evidence>
<evidence type="ECO:0000256" key="10">
    <source>
        <dbReference type="ARBA" id="ARBA00023125"/>
    </source>
</evidence>
<protein>
    <recommendedName>
        <fullName evidence="13">DNA topoisomerase 2</fullName>
        <ecNumber evidence="13">5.6.2.2</ecNumber>
    </recommendedName>
</protein>
<dbReference type="EMBL" id="BEYU01000005">
    <property type="protein sequence ID" value="GBG24322.1"/>
    <property type="molecule type" value="Genomic_DNA"/>
</dbReference>
<dbReference type="Gene3D" id="1.10.268.10">
    <property type="entry name" value="Topoisomerase, domain 3"/>
    <property type="match status" value="1"/>
</dbReference>
<gene>
    <name evidence="17" type="ORF">FCC1311_005402</name>
</gene>
<dbReference type="InterPro" id="IPR013759">
    <property type="entry name" value="Topo_IIA_B_C"/>
</dbReference>
<evidence type="ECO:0000256" key="11">
    <source>
        <dbReference type="ARBA" id="ARBA00023235"/>
    </source>
</evidence>
<evidence type="ECO:0000256" key="5">
    <source>
        <dbReference type="ARBA" id="ARBA00022723"/>
    </source>
</evidence>
<dbReference type="Gene3D" id="3.90.199.10">
    <property type="entry name" value="Topoisomerase II, domain 5"/>
    <property type="match status" value="1"/>
</dbReference>
<dbReference type="GO" id="GO:0003677">
    <property type="term" value="F:DNA binding"/>
    <property type="evidence" value="ECO:0007669"/>
    <property type="project" value="UniProtKB-UniRule"/>
</dbReference>
<dbReference type="OrthoDB" id="276498at2759"/>
<dbReference type="GO" id="GO:0046872">
    <property type="term" value="F:metal ion binding"/>
    <property type="evidence" value="ECO:0007669"/>
    <property type="project" value="UniProtKB-KW"/>
</dbReference>
<dbReference type="PROSITE" id="PS00177">
    <property type="entry name" value="TOPOISOMERASE_II"/>
    <property type="match status" value="1"/>
</dbReference>
<dbReference type="InterPro" id="IPR001241">
    <property type="entry name" value="Topo_IIA"/>
</dbReference>
<dbReference type="PRINTS" id="PR01158">
    <property type="entry name" value="TOPISMRASEII"/>
</dbReference>
<reference evidence="17 18" key="1">
    <citation type="submission" date="2017-12" db="EMBL/GenBank/DDBJ databases">
        <title>Sequencing, de novo assembly and annotation of complete genome of a new Thraustochytrid species, strain FCC1311.</title>
        <authorList>
            <person name="Sedici K."/>
            <person name="Godart F."/>
            <person name="Aiese Cigliano R."/>
            <person name="Sanseverino W."/>
            <person name="Barakat M."/>
            <person name="Ortet P."/>
            <person name="Marechal E."/>
            <person name="Cagnac O."/>
            <person name="Amato A."/>
        </authorList>
    </citation>
    <scope>NUCLEOTIDE SEQUENCE [LARGE SCALE GENOMIC DNA]</scope>
</reference>
<dbReference type="InterPro" id="IPR003594">
    <property type="entry name" value="HATPase_dom"/>
</dbReference>
<dbReference type="PRINTS" id="PR00418">
    <property type="entry name" value="TPI2FAMILY"/>
</dbReference>
<dbReference type="GO" id="GO:0005634">
    <property type="term" value="C:nucleus"/>
    <property type="evidence" value="ECO:0007669"/>
    <property type="project" value="TreeGrafter"/>
</dbReference>
<dbReference type="InterPro" id="IPR018522">
    <property type="entry name" value="TopoIIA_CS"/>
</dbReference>
<dbReference type="Proteomes" id="UP000241890">
    <property type="component" value="Unassembled WGS sequence"/>
</dbReference>
<comment type="cofactor">
    <cofactor evidence="3">
        <name>Mg(2+)</name>
        <dbReference type="ChEBI" id="CHEBI:18420"/>
    </cofactor>
</comment>
<keyword evidence="5" id="KW-0479">Metal-binding</keyword>
<evidence type="ECO:0000259" key="15">
    <source>
        <dbReference type="PROSITE" id="PS50880"/>
    </source>
</evidence>
<dbReference type="GO" id="GO:0003918">
    <property type="term" value="F:DNA topoisomerase type II (double strand cut, ATP-hydrolyzing) activity"/>
    <property type="evidence" value="ECO:0007669"/>
    <property type="project" value="UniProtKB-UniRule"/>
</dbReference>
<dbReference type="CDD" id="cd03365">
    <property type="entry name" value="TOPRIM_TopoIIA"/>
    <property type="match status" value="1"/>
</dbReference>
<dbReference type="PROSITE" id="PS52040">
    <property type="entry name" value="TOPO_IIA"/>
    <property type="match status" value="1"/>
</dbReference>
<dbReference type="Pfam" id="PF00204">
    <property type="entry name" value="DNA_gyraseB"/>
    <property type="match status" value="1"/>
</dbReference>
<dbReference type="InterPro" id="IPR013758">
    <property type="entry name" value="Topo_IIA_A/C_ab"/>
</dbReference>
<dbReference type="InParanoid" id="A0A2R5FZY3"/>
<dbReference type="GO" id="GO:0005524">
    <property type="term" value="F:ATP binding"/>
    <property type="evidence" value="ECO:0007669"/>
    <property type="project" value="UniProtKB-UniRule"/>
</dbReference>
<accession>A0A2R5FZY3</accession>
<dbReference type="PANTHER" id="PTHR10169:SF38">
    <property type="entry name" value="DNA TOPOISOMERASE 2"/>
    <property type="match status" value="1"/>
</dbReference>
<keyword evidence="11 12" id="KW-0413">Isomerase</keyword>
<feature type="domain" description="Toprim" evidence="15">
    <location>
        <begin position="455"/>
        <end position="572"/>
    </location>
</feature>
<dbReference type="GO" id="GO:0000712">
    <property type="term" value="P:resolution of meiotic recombination intermediates"/>
    <property type="evidence" value="ECO:0007669"/>
    <property type="project" value="TreeGrafter"/>
</dbReference>
<dbReference type="SUPFAM" id="SSF54211">
    <property type="entry name" value="Ribosomal protein S5 domain 2-like"/>
    <property type="match status" value="1"/>
</dbReference>
<organism evidence="17 18">
    <name type="scientific">Hondaea fermentalgiana</name>
    <dbReference type="NCBI Taxonomy" id="2315210"/>
    <lineage>
        <taxon>Eukaryota</taxon>
        <taxon>Sar</taxon>
        <taxon>Stramenopiles</taxon>
        <taxon>Bigyra</taxon>
        <taxon>Labyrinthulomycetes</taxon>
        <taxon>Thraustochytrida</taxon>
        <taxon>Thraustochytriidae</taxon>
        <taxon>Hondaea</taxon>
    </lineage>
</organism>
<dbReference type="EC" id="5.6.2.2" evidence="13"/>
<proteinExistence type="inferred from homology"/>
<dbReference type="Gene3D" id="3.30.1360.40">
    <property type="match status" value="1"/>
</dbReference>
<dbReference type="Gene3D" id="3.30.565.10">
    <property type="entry name" value="Histidine kinase-like ATPase, C-terminal domain"/>
    <property type="match status" value="1"/>
</dbReference>
<dbReference type="FunFam" id="3.40.50.670:FF:000001">
    <property type="entry name" value="DNA topoisomerase 2"/>
    <property type="match status" value="1"/>
</dbReference>
<keyword evidence="8" id="KW-0460">Magnesium</keyword>
<dbReference type="InterPro" id="IPR036890">
    <property type="entry name" value="HATPase_C_sf"/>
</dbReference>
<keyword evidence="10 12" id="KW-0238">DNA-binding</keyword>
<evidence type="ECO:0000256" key="6">
    <source>
        <dbReference type="ARBA" id="ARBA00022741"/>
    </source>
</evidence>
<dbReference type="InterPro" id="IPR013760">
    <property type="entry name" value="Topo_IIA-like_dom_sf"/>
</dbReference>
<feature type="compositionally biased region" description="Acidic residues" evidence="14">
    <location>
        <begin position="1103"/>
        <end position="1122"/>
    </location>
</feature>
<dbReference type="GO" id="GO:0000819">
    <property type="term" value="P:sister chromatid segregation"/>
    <property type="evidence" value="ECO:0007669"/>
    <property type="project" value="TreeGrafter"/>
</dbReference>
<evidence type="ECO:0000256" key="8">
    <source>
        <dbReference type="ARBA" id="ARBA00022842"/>
    </source>
</evidence>
<dbReference type="InterPro" id="IPR001154">
    <property type="entry name" value="TopoII_euk"/>
</dbReference>
<dbReference type="Pfam" id="PF02518">
    <property type="entry name" value="HATPase_c"/>
    <property type="match status" value="1"/>
</dbReference>
<dbReference type="Pfam" id="PF00521">
    <property type="entry name" value="DNA_topoisoIV"/>
    <property type="match status" value="1"/>
</dbReference>
<feature type="domain" description="Topo IIA-type catalytic" evidence="16">
    <location>
        <begin position="720"/>
        <end position="1182"/>
    </location>
</feature>
<dbReference type="PANTHER" id="PTHR10169">
    <property type="entry name" value="DNA TOPOISOMERASE/GYRASE"/>
    <property type="match status" value="1"/>
</dbReference>
<keyword evidence="9 12" id="KW-0799">Topoisomerase</keyword>
<dbReference type="InterPro" id="IPR006171">
    <property type="entry name" value="TOPRIM_dom"/>
</dbReference>
<keyword evidence="7 13" id="KW-0067">ATP-binding</keyword>
<dbReference type="SUPFAM" id="SSF56719">
    <property type="entry name" value="Type II DNA topoisomerase"/>
    <property type="match status" value="1"/>
</dbReference>
<dbReference type="SMART" id="SM00387">
    <property type="entry name" value="HATPase_c"/>
    <property type="match status" value="1"/>
</dbReference>
<sequence length="1193" mass="133119">MVGSESARRPLSSDAKVNDLYERKTPEEHVLLRPGMYVGSVDKITEELFVYDKKSRRMQLEEVSYSPGLVKLFDEILVNAADNLDRSAGKMNAIDISLDRSTQRITVRNNGAGIPVVMHEKEKVYIPELVLGNLLTGSNFDDTVERFTGGRHGYGAKLTNILSNSFRVETLDAERNLLFEMEWHDHMKPVGEGAKVTELSAKEVEARGGGYTEISFVPDLKVFKMARMDKGTLQVIDRRVRDIAGLLAPSIQVTWNGVQIKVASFEEFASQFYVGATKTHARQNGALFEKGKWRVVVLQSPLDNDPLMQSFVNRMATPRGGQHVDHILKQLEPALLEAATKKLPKSNETKITRKMVQQKLALFVDCRLPNPSFDTQVKDKLTSKVTAQNGCELPASFLTSVVKKTGIVESIVAEAQARDNAVLTRAPRRTSRKSLLSIPKLEDANWAGTSRSSEATLILTEGDSAKALAVAGLPVVGRDGYGVFPLRGKPLNVRDATARTVVKNEEIKNLCTILGLDFKKKYASQKEKATLRYGRVMLMTDQDFDGSHIKGLLINLFHFFWPELLKTPGFLCEFVTPLIKVSSNSKGKSAASGGKLSFFTMQDYENWLASSGIAPRAHSVKYYKGLGTSTSSEAREYFGNLPKHVLDFKSNSPTEASELIDMAFNKKRASDRRDWISLALQQQADGKFSYVDHSANSLRFEEFINQELVLFSQHDLERSVPSALDGLKPSQRKVLFAALKRNLTSSELKVAQLAGYVGEQTAYHHGEQSLYATIINMAQDFVGSNNLPLLFPSGQFGTRLQGGKDAASPRYIFTRLQEYTRAIFPPEDDALLERNEDDGMVVEPVVYKPIIPMALINGAEGIGTGWSTFVPAHNPLEVIANVRRLLQGEPLVPMMPWYEGFKGTIEPRTWISKKKGTFTYEDGFVSSGVIERLSKTEAVVSELPIGRWTEDFKLALRNLVTEDKLADFSEHHDESSVRFTLKGTGATLDKLCADSAALRMSTKLLTSNMHFFDLQGRVKRYTTPEEIIEAFYPARLGLYAKRRQVMLDDMRYRVNRLQNQARFALAVSEGSFAILGKSKADILDQLVAEGFDREDSLGKTGDDADDEGGEAAAEAEAEADDDAAGHGKRGRSRGPFDYLVNTPLWDLTQENVLRIRKELSTLEDEFKTLQQLRPEDLWLRDLDRLEKIIVSSK</sequence>
<evidence type="ECO:0000256" key="1">
    <source>
        <dbReference type="ARBA" id="ARBA00000185"/>
    </source>
</evidence>
<comment type="subunit">
    <text evidence="13">Homodimer.</text>
</comment>
<dbReference type="Gene3D" id="3.30.1490.30">
    <property type="match status" value="1"/>
</dbReference>
<evidence type="ECO:0000256" key="7">
    <source>
        <dbReference type="ARBA" id="ARBA00022840"/>
    </source>
</evidence>
<dbReference type="Gene3D" id="3.30.230.10">
    <property type="match status" value="1"/>
</dbReference>
<dbReference type="GO" id="GO:0006265">
    <property type="term" value="P:DNA topological change"/>
    <property type="evidence" value="ECO:0007669"/>
    <property type="project" value="UniProtKB-UniRule"/>
</dbReference>
<dbReference type="InterPro" id="IPR031660">
    <property type="entry name" value="TOPRIM_C"/>
</dbReference>
<dbReference type="FunFam" id="3.90.199.10:FF:000002">
    <property type="entry name" value="DNA topoisomerase 2"/>
    <property type="match status" value="1"/>
</dbReference>
<keyword evidence="6 13" id="KW-0547">Nucleotide-binding</keyword>
<evidence type="ECO:0000256" key="13">
    <source>
        <dbReference type="RuleBase" id="RU362094"/>
    </source>
</evidence>
<feature type="region of interest" description="Disordered" evidence="14">
    <location>
        <begin position="1094"/>
        <end position="1132"/>
    </location>
</feature>
<dbReference type="InterPro" id="IPR014721">
    <property type="entry name" value="Ribsml_uS5_D2-typ_fold_subgr"/>
</dbReference>
<feature type="active site" description="O-(5'-phospho-DNA)-tyrosine intermediate" evidence="12">
    <location>
        <position position="811"/>
    </location>
</feature>
<evidence type="ECO:0000256" key="4">
    <source>
        <dbReference type="ARBA" id="ARBA00011080"/>
    </source>
</evidence>
<evidence type="ECO:0000313" key="18">
    <source>
        <dbReference type="Proteomes" id="UP000241890"/>
    </source>
</evidence>
<evidence type="ECO:0000256" key="3">
    <source>
        <dbReference type="ARBA" id="ARBA00001946"/>
    </source>
</evidence>
<dbReference type="InterPro" id="IPR020568">
    <property type="entry name" value="Ribosomal_Su5_D2-typ_SF"/>
</dbReference>
<comment type="cofactor">
    <cofactor evidence="2">
        <name>Ca(2+)</name>
        <dbReference type="ChEBI" id="CHEBI:29108"/>
    </cofactor>
</comment>
<dbReference type="SMART" id="SM00434">
    <property type="entry name" value="TOP4c"/>
    <property type="match status" value="1"/>
</dbReference>
<comment type="function">
    <text evidence="13">Control of topological states of DNA by transient breakage and subsequent rejoining of DNA strands. Topoisomerase II makes double-strand breaks.</text>
</comment>
<dbReference type="Pfam" id="PF16898">
    <property type="entry name" value="TOPRIM_C"/>
    <property type="match status" value="1"/>
</dbReference>
<dbReference type="PROSITE" id="PS50880">
    <property type="entry name" value="TOPRIM"/>
    <property type="match status" value="1"/>
</dbReference>
<dbReference type="InterPro" id="IPR013757">
    <property type="entry name" value="Topo_IIA_A_a_sf"/>
</dbReference>
<comment type="catalytic activity">
    <reaction evidence="1 12 13">
        <text>ATP-dependent breakage, passage and rejoining of double-stranded DNA.</text>
        <dbReference type="EC" id="5.6.2.2"/>
    </reaction>
</comment>
<evidence type="ECO:0000256" key="14">
    <source>
        <dbReference type="SAM" id="MobiDB-lite"/>
    </source>
</evidence>
<dbReference type="InterPro" id="IPR013506">
    <property type="entry name" value="Topo_IIA_bsu_dom2"/>
</dbReference>
<evidence type="ECO:0000313" key="17">
    <source>
        <dbReference type="EMBL" id="GBG24322.1"/>
    </source>
</evidence>
<dbReference type="Gene3D" id="3.40.50.670">
    <property type="match status" value="1"/>
</dbReference>
<comment type="caution">
    <text evidence="17">The sequence shown here is derived from an EMBL/GenBank/DDBJ whole genome shotgun (WGS) entry which is preliminary data.</text>
</comment>
<evidence type="ECO:0000256" key="12">
    <source>
        <dbReference type="PROSITE-ProRule" id="PRU01384"/>
    </source>
</evidence>
<comment type="similarity">
    <text evidence="4 13">Belongs to the type II topoisomerase family.</text>
</comment>
<evidence type="ECO:0000256" key="2">
    <source>
        <dbReference type="ARBA" id="ARBA00001913"/>
    </source>
</evidence>
<evidence type="ECO:0000256" key="9">
    <source>
        <dbReference type="ARBA" id="ARBA00023029"/>
    </source>
</evidence>
<dbReference type="SUPFAM" id="SSF55874">
    <property type="entry name" value="ATPase domain of HSP90 chaperone/DNA topoisomerase II/histidine kinase"/>
    <property type="match status" value="1"/>
</dbReference>
<name>A0A2R5FZY3_9STRA</name>
<keyword evidence="18" id="KW-1185">Reference proteome</keyword>
<dbReference type="InterPro" id="IPR050634">
    <property type="entry name" value="DNA_Topoisomerase_II"/>
</dbReference>
<dbReference type="SMART" id="SM00433">
    <property type="entry name" value="TOP2c"/>
    <property type="match status" value="1"/>
</dbReference>